<evidence type="ECO:0000256" key="3">
    <source>
        <dbReference type="ARBA" id="ARBA00022448"/>
    </source>
</evidence>
<evidence type="ECO:0000313" key="7">
    <source>
        <dbReference type="EMBL" id="KAK4535862.1"/>
    </source>
</evidence>
<dbReference type="PANTHER" id="PTHR21294:SF8">
    <property type="entry name" value="ELECTRON TRANSFER FLAVOPROTEIN SUBUNIT BETA"/>
    <property type="match status" value="1"/>
</dbReference>
<comment type="subcellular location">
    <subcellularLocation>
        <location evidence="1 5">Mitochondrion matrix</location>
    </subcellularLocation>
</comment>
<comment type="caution">
    <text evidence="7">The sequence shown here is derived from an EMBL/GenBank/DDBJ whole genome shotgun (WGS) entry which is preliminary data.</text>
</comment>
<feature type="domain" description="Electron transfer flavoprotein alpha/beta-subunit N-terminal" evidence="6">
    <location>
        <begin position="26"/>
        <end position="233"/>
    </location>
</feature>
<dbReference type="Proteomes" id="UP001301350">
    <property type="component" value="Unassembled WGS sequence"/>
</dbReference>
<evidence type="ECO:0000256" key="4">
    <source>
        <dbReference type="ARBA" id="ARBA00022982"/>
    </source>
</evidence>
<evidence type="ECO:0000313" key="8">
    <source>
        <dbReference type="Proteomes" id="UP001301350"/>
    </source>
</evidence>
<comment type="subunit">
    <text evidence="5">Heterodimer of an alpha and a beta subunit.</text>
</comment>
<evidence type="ECO:0000256" key="1">
    <source>
        <dbReference type="ARBA" id="ARBA00004305"/>
    </source>
</evidence>
<dbReference type="InterPro" id="IPR014729">
    <property type="entry name" value="Rossmann-like_a/b/a_fold"/>
</dbReference>
<dbReference type="GO" id="GO:0033539">
    <property type="term" value="P:fatty acid beta-oxidation using acyl-CoA dehydrogenase"/>
    <property type="evidence" value="ECO:0007669"/>
    <property type="project" value="TreeGrafter"/>
</dbReference>
<reference evidence="7 8" key="1">
    <citation type="submission" date="2022-07" db="EMBL/GenBank/DDBJ databases">
        <title>Genome-wide signatures of adaptation to extreme environments.</title>
        <authorList>
            <person name="Cho C.H."/>
            <person name="Yoon H.S."/>
        </authorList>
    </citation>
    <scope>NUCLEOTIDE SEQUENCE [LARGE SCALE GENOMIC DNA]</scope>
    <source>
        <strain evidence="7 8">DBV 063 E5</strain>
    </source>
</reference>
<protein>
    <recommendedName>
        <fullName evidence="5">Electron transfer flavoprotein subunit beta</fullName>
        <shortName evidence="5">Beta-ETF</shortName>
    </recommendedName>
</protein>
<keyword evidence="4 5" id="KW-0249">Electron transport</keyword>
<dbReference type="InterPro" id="IPR012255">
    <property type="entry name" value="ETF_b"/>
</dbReference>
<gene>
    <name evidence="7" type="ORF">CDCA_CDCA06G1887</name>
</gene>
<comment type="similarity">
    <text evidence="2 5">Belongs to the ETF beta-subunit/FixA family.</text>
</comment>
<dbReference type="InterPro" id="IPR014730">
    <property type="entry name" value="ETF_a/b_N"/>
</dbReference>
<keyword evidence="3 5" id="KW-0813">Transport</keyword>
<dbReference type="FunFam" id="3.40.50.620:FF:000011">
    <property type="entry name" value="Electron transfer flavoprotein subunit beta"/>
    <property type="match status" value="1"/>
</dbReference>
<dbReference type="GO" id="GO:0009063">
    <property type="term" value="P:amino acid catabolic process"/>
    <property type="evidence" value="ECO:0007669"/>
    <property type="project" value="TreeGrafter"/>
</dbReference>
<name>A0AAV9IU66_CYACA</name>
<comment type="function">
    <text evidence="5">The electron transfer flavoprotein serves as a specific electron acceptor for several dehydrogenases, including five acyl-CoA dehydrogenases, glutaryl-CoA and sarcosine dehydrogenase. It transfers the electrons to the main mitochondrial respiratory chain via ETF-ubiquinone oxidoreductase (ETF dehydrogenase).</text>
</comment>
<keyword evidence="5" id="KW-0496">Mitochondrion</keyword>
<dbReference type="Pfam" id="PF01012">
    <property type="entry name" value="ETF"/>
    <property type="match status" value="1"/>
</dbReference>
<dbReference type="GO" id="GO:0005759">
    <property type="term" value="C:mitochondrial matrix"/>
    <property type="evidence" value="ECO:0007669"/>
    <property type="project" value="UniProtKB-SubCell"/>
</dbReference>
<dbReference type="Gene3D" id="3.40.50.620">
    <property type="entry name" value="HUPs"/>
    <property type="match status" value="1"/>
</dbReference>
<dbReference type="InterPro" id="IPR033948">
    <property type="entry name" value="ETF_beta_N"/>
</dbReference>
<dbReference type="CDD" id="cd01714">
    <property type="entry name" value="ETF_beta"/>
    <property type="match status" value="1"/>
</dbReference>
<dbReference type="PANTHER" id="PTHR21294">
    <property type="entry name" value="ELECTRON TRANSFER FLAVOPROTEIN BETA-SUBUNIT"/>
    <property type="match status" value="1"/>
</dbReference>
<dbReference type="SMART" id="SM00893">
    <property type="entry name" value="ETF"/>
    <property type="match status" value="1"/>
</dbReference>
<dbReference type="AlphaFoldDB" id="A0AAV9IU66"/>
<dbReference type="PIRSF" id="PIRSF000090">
    <property type="entry name" value="Beta-ETF"/>
    <property type="match status" value="1"/>
</dbReference>
<dbReference type="GO" id="GO:0009055">
    <property type="term" value="F:electron transfer activity"/>
    <property type="evidence" value="ECO:0007669"/>
    <property type="project" value="InterPro"/>
</dbReference>
<organism evidence="7 8">
    <name type="scientific">Cyanidium caldarium</name>
    <name type="common">Red alga</name>
    <dbReference type="NCBI Taxonomy" id="2771"/>
    <lineage>
        <taxon>Eukaryota</taxon>
        <taxon>Rhodophyta</taxon>
        <taxon>Bangiophyceae</taxon>
        <taxon>Cyanidiales</taxon>
        <taxon>Cyanidiaceae</taxon>
        <taxon>Cyanidium</taxon>
    </lineage>
</organism>
<dbReference type="SUPFAM" id="SSF52402">
    <property type="entry name" value="Adenine nucleotide alpha hydrolases-like"/>
    <property type="match status" value="1"/>
</dbReference>
<proteinExistence type="inferred from homology"/>
<accession>A0AAV9IU66</accession>
<evidence type="ECO:0000256" key="5">
    <source>
        <dbReference type="PIRNR" id="PIRNR000090"/>
    </source>
</evidence>
<keyword evidence="8" id="KW-1185">Reference proteome</keyword>
<evidence type="ECO:0000259" key="6">
    <source>
        <dbReference type="SMART" id="SM00893"/>
    </source>
</evidence>
<evidence type="ECO:0000256" key="2">
    <source>
        <dbReference type="ARBA" id="ARBA00007557"/>
    </source>
</evidence>
<dbReference type="EMBL" id="JANCYW010000006">
    <property type="protein sequence ID" value="KAK4535862.1"/>
    <property type="molecule type" value="Genomic_DNA"/>
</dbReference>
<sequence length="273" mass="29830">MNNLRILVAVKRVIDYAVRVRVKPDGSGVDVAHVKMSMNPFCEIAVEEAIRIRERLGADRVRDLVAVTVGPEANQETLRTALAMGMDRGIHVVVPETAAGVTGGSATPLEPLAVAQALQRVADRESAQLIVLGKQAIDDDCNQTGQLLAARLNWPQGTFASAVALDWESPQGATATVTREVDAGLETVRLRLPCVITCDLRLNTPRYATLPNIMKAKKKPIERLTLQELEVDPTPRYAWKRVSEPSQRRAGVMVSDVNELLTRLRADGCLPEN</sequence>